<dbReference type="Pfam" id="PF18962">
    <property type="entry name" value="Por_Secre_tail"/>
    <property type="match status" value="1"/>
</dbReference>
<dbReference type="PROSITE" id="PS50093">
    <property type="entry name" value="PKD"/>
    <property type="match status" value="2"/>
</dbReference>
<dbReference type="Pfam" id="PF18911">
    <property type="entry name" value="PKD_4"/>
    <property type="match status" value="2"/>
</dbReference>
<dbReference type="InterPro" id="IPR013783">
    <property type="entry name" value="Ig-like_fold"/>
</dbReference>
<dbReference type="SUPFAM" id="SSF49299">
    <property type="entry name" value="PKD domain"/>
    <property type="match status" value="3"/>
</dbReference>
<dbReference type="InterPro" id="IPR000601">
    <property type="entry name" value="PKD_dom"/>
</dbReference>
<feature type="signal peptide" evidence="2">
    <location>
        <begin position="1"/>
        <end position="29"/>
    </location>
</feature>
<dbReference type="Gene3D" id="2.60.40.10">
    <property type="entry name" value="Immunoglobulins"/>
    <property type="match status" value="4"/>
</dbReference>
<dbReference type="RefSeq" id="WP_160632272.1">
    <property type="nucleotide sequence ID" value="NZ_WWNE01000004.1"/>
</dbReference>
<keyword evidence="5" id="KW-1185">Reference proteome</keyword>
<evidence type="ECO:0000256" key="1">
    <source>
        <dbReference type="ARBA" id="ARBA00022729"/>
    </source>
</evidence>
<sequence>MKKIKKCWRNKTSLVLTLLFFLSPFIVNAAAPSISGAVSVCEGDIVTYTFPYSAGNVYNWSATGGTGIATINAGTGNATFTVTWGLAVPGPHTVGLQEYSGGVLVSNLTLNVTVNVAPNPLIVSDFDSDCVTDPVREKENRFIAPQKPDLFECETVCEDSPVTYTTPNVAGNTYQWTVIGAYTSISGATTNSATVTWGSPGQAYVVVTETTPAGCTQTDTTCIVIVDKPIAKFEVDHGGPIGSSQTIVGANTIEICLNSTVCFNDLSSGASSWSWDFGNSNSSNLQNPCETYTTPGNYLVTQIVENECHCLDTSYINVKVRNEVGPEIVCQNVVCDNGTFTYNAILPTPCVGGYYEWVISNNGTITGAAGGATITPQTADGVDVTSIDVYWGSGPVGTISLVLSGCGSVCDAMTTVNIPIIPNTINIEGDEVVCVGEAGFFEVPCYPGTIYTWKVNGNPVAETSNELWYQFYSPGTYTVTVEYDNNFLSCSGSSSDFNVRVLSPFEINGASKVCAGSPLTVNGPAGSQLTWVVTNQSGTIVASSGSVSSSFNVPGSLTPGTYTVTAQDVSSPRDYCNDYAVHGFTVIAKPPTPTVINGPIIVCINEASIYTASPISSDYYLEWEVNNGGTVTTSNGNSVSVTWGAGVKTIILRHVSKQNDCPSDDYLVVINEKVPPVITQSDFTGPTTVCANTPTGAPIGYSMPLSLDGYSWSIVPANAGSVVSGQGTTNISVIWNNYSGPASVVLTPTTCNVPGSAVAYNVNVTNPVMSISGPSVVCQNSGGTWTSSFTMGVPGPHTWTVQNIATGATVTLPGTGSVISYNFPTSGSFVITGTATNCSTTHTVTQNVTVNPAPVANLTYSGDKNCIDNNIVDFFVSVQGTGPYTYTWYHGASVILGVTGPNHTIGNNPADAGNYSVVITDANGCSSTTNIVRVRRCGPPPSCTNHGSSISYTYNVYQNAPSPGCDVVRFNATALGLTPTQVRWNFADLGSATGYMPTFQFPASGVYPVTVIASYGAPLCDKIYTFNVVVPVVANYELNISCPSGNTFLVNLINTTDVVHGPLSLFTHLWTVYDMTAATTLGTSTSQDYMGVPGLIGGNVIQVTLQETRTYTWGGQTINASCTYVNTFTMPENANADFSVVNPVVCEGNPLSFTDLSAGNIVSWDWNFGDGSGILTQSPDKTYTTPGTYSANLMVTDEFGCTSTSVNQTITVKANAISGNINVTPVSPMCPGTVASIVFTNTTSPSSAPYNYLWSDGTTTGTAASSATTTTQTSTHYLGVTDSYGCFQSFGPATVEVVEIPDAIITGLDEYCIGDDINLTCNYGNSYGYQWLVSIGGAPFTSAGSTNPQLTMAGGLPIGNHVFKVELSTTSPNCVKESFLFPVEVFGLPAAPVITTNPVPACPDSPVLLTVTNPGLYNSISWTTGDVGVSTSAISAGKYYAVGTDINGCSNYSFTEVHELPNFCSFMCGCYSDCIESGTAYNFPGIPGTFQNWRWERFDGVNWNPIASGTGAVADLSITTPGAYTIRLYVETLDGCDGYSCEVDLMLTACSDPCEGKAYFEYVECVHTSVGVVYEFGMGIDFAPFGKKCDQYSYQIIPPVGSVISTPSTITPYGSFIHGKWTVGSNYYPGGKVCFEVIITNECDQTTCSFTVCIDFPKCGDADASSRTKSSKGIESQNRFGNSEKGEITFYPNPSSGLLKVNVPEVGNYEISIFDITGKAVFKHTLNVETPRDFEFNLQDLPLGPYHIQFIGNNSIKTETLIIMK</sequence>
<evidence type="ECO:0000313" key="5">
    <source>
        <dbReference type="Proteomes" id="UP000470771"/>
    </source>
</evidence>
<dbReference type="InterPro" id="IPR022409">
    <property type="entry name" value="PKD/Chitinase_dom"/>
</dbReference>
<dbReference type="SMART" id="SM00089">
    <property type="entry name" value="PKD"/>
    <property type="match status" value="3"/>
</dbReference>
<dbReference type="Pfam" id="PF19408">
    <property type="entry name" value="PKD_6"/>
    <property type="match status" value="2"/>
</dbReference>
<reference evidence="4 5" key="1">
    <citation type="submission" date="2019-12" db="EMBL/GenBank/DDBJ databases">
        <authorList>
            <person name="Zhao J."/>
        </authorList>
    </citation>
    <scope>NUCLEOTIDE SEQUENCE [LARGE SCALE GENOMIC DNA]</scope>
    <source>
        <strain evidence="4 5">S-15</strain>
    </source>
</reference>
<dbReference type="InterPro" id="IPR035986">
    <property type="entry name" value="PKD_dom_sf"/>
</dbReference>
<feature type="domain" description="PKD" evidence="3">
    <location>
        <begin position="1151"/>
        <end position="1217"/>
    </location>
</feature>
<evidence type="ECO:0000259" key="3">
    <source>
        <dbReference type="PROSITE" id="PS50093"/>
    </source>
</evidence>
<comment type="caution">
    <text evidence="4">The sequence shown here is derived from an EMBL/GenBank/DDBJ whole genome shotgun (WGS) entry which is preliminary data.</text>
</comment>
<dbReference type="InterPro" id="IPR026444">
    <property type="entry name" value="Secre_tail"/>
</dbReference>
<feature type="domain" description="PKD" evidence="3">
    <location>
        <begin position="267"/>
        <end position="327"/>
    </location>
</feature>
<keyword evidence="1 2" id="KW-0732">Signal</keyword>
<evidence type="ECO:0000313" key="4">
    <source>
        <dbReference type="EMBL" id="NBG65319.1"/>
    </source>
</evidence>
<dbReference type="EMBL" id="WWNE01000004">
    <property type="protein sequence ID" value="NBG65319.1"/>
    <property type="molecule type" value="Genomic_DNA"/>
</dbReference>
<organism evidence="4 5">
    <name type="scientific">Acidiluteibacter ferrifornacis</name>
    <dbReference type="NCBI Taxonomy" id="2692424"/>
    <lineage>
        <taxon>Bacteria</taxon>
        <taxon>Pseudomonadati</taxon>
        <taxon>Bacteroidota</taxon>
        <taxon>Flavobacteriia</taxon>
        <taxon>Flavobacteriales</taxon>
        <taxon>Cryomorphaceae</taxon>
        <taxon>Acidiluteibacter</taxon>
    </lineage>
</organism>
<dbReference type="InterPro" id="IPR045829">
    <property type="entry name" value="PKD_6"/>
</dbReference>
<accession>A0A6N9NHK5</accession>
<dbReference type="Proteomes" id="UP000470771">
    <property type="component" value="Unassembled WGS sequence"/>
</dbReference>
<name>A0A6N9NHK5_9FLAO</name>
<dbReference type="CDD" id="cd00146">
    <property type="entry name" value="PKD"/>
    <property type="match status" value="2"/>
</dbReference>
<proteinExistence type="predicted"/>
<protein>
    <submittedName>
        <fullName evidence="4">PKD domain-containing protein</fullName>
    </submittedName>
</protein>
<evidence type="ECO:0000256" key="2">
    <source>
        <dbReference type="SAM" id="SignalP"/>
    </source>
</evidence>
<feature type="chain" id="PRO_5026925245" evidence="2">
    <location>
        <begin position="30"/>
        <end position="1765"/>
    </location>
</feature>
<gene>
    <name evidence="4" type="ORF">GQN54_04280</name>
</gene>
<dbReference type="NCBIfam" id="TIGR04183">
    <property type="entry name" value="Por_Secre_tail"/>
    <property type="match status" value="1"/>
</dbReference>